<keyword evidence="4" id="KW-0786">Thiamine pyrophosphate</keyword>
<comment type="function">
    <text evidence="5">The 2-oxoglutarate dehydrogenase complex catalyzes the overall conversion of 2-oxoglutarate to succinyl-CoA and CO(2). It contains multiple copies of three enzymatic components: 2-oxoglutarate dehydrogenase (E1), dihydrolipoamide succinyltransferase (E2) and lipoamide dehydrogenase (E3).</text>
</comment>
<evidence type="ECO:0000313" key="10">
    <source>
        <dbReference type="EMBL" id="KAF5826731.1"/>
    </source>
</evidence>
<dbReference type="PANTHER" id="PTHR23152:SF4">
    <property type="entry name" value="2-OXOADIPATE DEHYDROGENASE COMPLEX COMPONENT E1"/>
    <property type="match status" value="1"/>
</dbReference>
<dbReference type="InterPro" id="IPR001017">
    <property type="entry name" value="DH_E1"/>
</dbReference>
<evidence type="ECO:0000256" key="6">
    <source>
        <dbReference type="ARBA" id="ARBA00040267"/>
    </source>
</evidence>
<evidence type="ECO:0000259" key="9">
    <source>
        <dbReference type="Pfam" id="PF16078"/>
    </source>
</evidence>
<dbReference type="Pfam" id="PF00676">
    <property type="entry name" value="E1_dh"/>
    <property type="match status" value="1"/>
</dbReference>
<keyword evidence="11" id="KW-1185">Reference proteome</keyword>
<gene>
    <name evidence="10" type="ORF">DUNSADRAFT_2223</name>
</gene>
<dbReference type="EMBL" id="MU070741">
    <property type="protein sequence ID" value="KAF5826731.1"/>
    <property type="molecule type" value="Genomic_DNA"/>
</dbReference>
<dbReference type="Gene3D" id="3.40.50.970">
    <property type="match status" value="1"/>
</dbReference>
<dbReference type="SUPFAM" id="SSF52518">
    <property type="entry name" value="Thiamin diphosphate-binding fold (THDP-binding)"/>
    <property type="match status" value="1"/>
</dbReference>
<reference evidence="10" key="1">
    <citation type="submission" date="2017-08" db="EMBL/GenBank/DDBJ databases">
        <authorList>
            <person name="Polle J.E."/>
            <person name="Barry K."/>
            <person name="Cushman J."/>
            <person name="Schmutz J."/>
            <person name="Tran D."/>
            <person name="Hathwaick L.T."/>
            <person name="Yim W.C."/>
            <person name="Jenkins J."/>
            <person name="Mckie-Krisberg Z.M."/>
            <person name="Prochnik S."/>
            <person name="Lindquist E."/>
            <person name="Dockter R.B."/>
            <person name="Adam C."/>
            <person name="Molina H."/>
            <person name="Bunkerborg J."/>
            <person name="Jin E."/>
            <person name="Buchheim M."/>
            <person name="Magnuson J."/>
        </authorList>
    </citation>
    <scope>NUCLEOTIDE SEQUENCE</scope>
    <source>
        <strain evidence="10">CCAP 19/18</strain>
    </source>
</reference>
<dbReference type="InterPro" id="IPR011603">
    <property type="entry name" value="2oxoglutarate_DH_E1"/>
</dbReference>
<evidence type="ECO:0000256" key="3">
    <source>
        <dbReference type="ARBA" id="ARBA00023002"/>
    </source>
</evidence>
<dbReference type="InterPro" id="IPR032106">
    <property type="entry name" value="2-oxogl_dehyd_N"/>
</dbReference>
<dbReference type="Gene3D" id="1.10.287.1150">
    <property type="entry name" value="TPP helical domain"/>
    <property type="match status" value="1"/>
</dbReference>
<sequence>MQGLLLRPGRSAGGLLAQCWRRGLKSSSSSGEAPKPVPVALSKLKDSFNDATSVSYLEELEKRFHEDPGSVDRSWGSFFNNLDRGVRGEAIAEAYDAFEKGATQAPMTHAAISNQTIQESMRLILLVRSFQVMGHFAAKLDPLELDKRVPPAELDPAYWGFTERDLDREFFLGNWNQAGFLAEGRPTRTLREMLNRLRETYCSTTGYEYMHIPEREKCNWIREQIETIDPPMYTKKEKLNILDRLAWSEMFETFLAKKYTAAKRFGLEGAESLIPGMKALIDTSADLGVENVVIGMPHRGRLNVLANVVRKPMSQIFSEFSGAPQPLAGDGHQYTGSGDVKYHLGTSFHRPTANGKRVYLSLMANPSHLEAVNTVVLGKTRAKQYYINDTHRTKCMPILMHGDGAFSGQGIVYETLDMSGLVDYTVGGCVHMVVNNQVAFTTDPKEGRSSPYCTDVAKSMNAPIFHVNGDDVEAVVRVCQLAAQWRQAWKTDVVVDLVCYRKYGHNEIDEPMFTQVMRSGLAGPQG</sequence>
<proteinExistence type="inferred from homology"/>
<comment type="similarity">
    <text evidence="2">Belongs to the alpha-ketoglutarate dehydrogenase family.</text>
</comment>
<dbReference type="InterPro" id="IPR029061">
    <property type="entry name" value="THDP-binding"/>
</dbReference>
<evidence type="ECO:0000256" key="1">
    <source>
        <dbReference type="ARBA" id="ARBA00001964"/>
    </source>
</evidence>
<comment type="caution">
    <text evidence="10">The sequence shown here is derived from an EMBL/GenBank/DDBJ whole genome shotgun (WGS) entry which is preliminary data.</text>
</comment>
<evidence type="ECO:0000313" key="11">
    <source>
        <dbReference type="Proteomes" id="UP000815325"/>
    </source>
</evidence>
<protein>
    <recommendedName>
        <fullName evidence="6">2-oxoglutarate dehydrogenase, mitochondrial</fullName>
    </recommendedName>
    <alternativeName>
        <fullName evidence="7">2-oxoglutarate dehydrogenase complex component E1</fullName>
    </alternativeName>
</protein>
<dbReference type="CDD" id="cd02016">
    <property type="entry name" value="TPP_E1_OGDC_like"/>
    <property type="match status" value="1"/>
</dbReference>
<dbReference type="Proteomes" id="UP000815325">
    <property type="component" value="Unassembled WGS sequence"/>
</dbReference>
<accession>A0ABQ7FWJ3</accession>
<evidence type="ECO:0000256" key="5">
    <source>
        <dbReference type="ARBA" id="ARBA00037426"/>
    </source>
</evidence>
<evidence type="ECO:0000259" key="8">
    <source>
        <dbReference type="Pfam" id="PF00676"/>
    </source>
</evidence>
<feature type="domain" description="2-oxoglutarate dehydrogenase E1 component N-terminal" evidence="9">
    <location>
        <begin position="46"/>
        <end position="85"/>
    </location>
</feature>
<organism evidence="10 11">
    <name type="scientific">Dunaliella salina</name>
    <name type="common">Green alga</name>
    <name type="synonym">Protococcus salinus</name>
    <dbReference type="NCBI Taxonomy" id="3046"/>
    <lineage>
        <taxon>Eukaryota</taxon>
        <taxon>Viridiplantae</taxon>
        <taxon>Chlorophyta</taxon>
        <taxon>core chlorophytes</taxon>
        <taxon>Chlorophyceae</taxon>
        <taxon>CS clade</taxon>
        <taxon>Chlamydomonadales</taxon>
        <taxon>Dunaliellaceae</taxon>
        <taxon>Dunaliella</taxon>
    </lineage>
</organism>
<evidence type="ECO:0000256" key="2">
    <source>
        <dbReference type="ARBA" id="ARBA00006936"/>
    </source>
</evidence>
<dbReference type="PANTHER" id="PTHR23152">
    <property type="entry name" value="2-OXOGLUTARATE DEHYDROGENASE"/>
    <property type="match status" value="1"/>
</dbReference>
<evidence type="ECO:0000256" key="4">
    <source>
        <dbReference type="ARBA" id="ARBA00023052"/>
    </source>
</evidence>
<evidence type="ECO:0000256" key="7">
    <source>
        <dbReference type="ARBA" id="ARBA00042984"/>
    </source>
</evidence>
<comment type="cofactor">
    <cofactor evidence="1">
        <name>thiamine diphosphate</name>
        <dbReference type="ChEBI" id="CHEBI:58937"/>
    </cofactor>
</comment>
<name>A0ABQ7FWJ3_DUNSA</name>
<feature type="domain" description="Dehydrogenase E1 component" evidence="8">
    <location>
        <begin position="248"/>
        <end position="515"/>
    </location>
</feature>
<keyword evidence="3" id="KW-0560">Oxidoreductase</keyword>
<dbReference type="Pfam" id="PF16078">
    <property type="entry name" value="2-oxogl_dehyd_N"/>
    <property type="match status" value="1"/>
</dbReference>